<keyword evidence="4" id="KW-0808">Transferase</keyword>
<dbReference type="InterPro" id="IPR036412">
    <property type="entry name" value="HAD-like_sf"/>
</dbReference>
<dbReference type="InterPro" id="IPR043149">
    <property type="entry name" value="TagF_N"/>
</dbReference>
<dbReference type="InterPro" id="IPR043148">
    <property type="entry name" value="TagF_C"/>
</dbReference>
<evidence type="ECO:0000313" key="7">
    <source>
        <dbReference type="EMBL" id="KAF1685600.1"/>
    </source>
</evidence>
<evidence type="ECO:0000313" key="8">
    <source>
        <dbReference type="Proteomes" id="UP000462066"/>
    </source>
</evidence>
<accession>A0A7V8GL72</accession>
<dbReference type="Pfam" id="PF04464">
    <property type="entry name" value="Glyphos_transf"/>
    <property type="match status" value="1"/>
</dbReference>
<dbReference type="GO" id="GO:0005886">
    <property type="term" value="C:plasma membrane"/>
    <property type="evidence" value="ECO:0007669"/>
    <property type="project" value="UniProtKB-SubCell"/>
</dbReference>
<keyword evidence="8" id="KW-1185">Reference proteome</keyword>
<dbReference type="SUPFAM" id="SSF56784">
    <property type="entry name" value="HAD-like"/>
    <property type="match status" value="1"/>
</dbReference>
<protein>
    <submittedName>
        <fullName evidence="7">Uncharacterized protein</fullName>
    </submittedName>
</protein>
<name>A0A7V8GL72_9GAMM</name>
<dbReference type="InterPro" id="IPR023214">
    <property type="entry name" value="HAD_sf"/>
</dbReference>
<dbReference type="GO" id="GO:0019350">
    <property type="term" value="P:teichoic acid biosynthetic process"/>
    <property type="evidence" value="ECO:0007669"/>
    <property type="project" value="UniProtKB-KW"/>
</dbReference>
<dbReference type="InterPro" id="IPR007554">
    <property type="entry name" value="Glycerophosphate_synth"/>
</dbReference>
<dbReference type="GO" id="GO:0047355">
    <property type="term" value="F:CDP-glycerol glycerophosphotransferase activity"/>
    <property type="evidence" value="ECO:0007669"/>
    <property type="project" value="InterPro"/>
</dbReference>
<keyword evidence="6" id="KW-0472">Membrane</keyword>
<comment type="similarity">
    <text evidence="2">Belongs to the CDP-glycerol glycerophosphotransferase family.</text>
</comment>
<dbReference type="Gene3D" id="3.40.50.11820">
    <property type="match status" value="1"/>
</dbReference>
<dbReference type="SUPFAM" id="SSF53756">
    <property type="entry name" value="UDP-Glycosyltransferase/glycogen phosphorylase"/>
    <property type="match status" value="1"/>
</dbReference>
<sequence length="1043" mass="119927">MHVRQGAIVSLEREYGMSSNRRNNNVWVFNAGMNFSGNPKWLFAYIQMKRRDIQAHWLCDDDTTIALVRQQGFSAQRFDSPAGRSLMRKAGVYVVENFKEIIHDELQGCKILNLWHGVGCKSIERGVATGFLRERIVKKHIVNHEAYRHNSLFLTTSPLMERHFIEQCALEEHAILRGGYPRCHERVAIRTFDHDLLGRKKLPAGTRIVAYCPTYREKSHNDFFSQALPDMARLLDALEAHGLLLVLKVHPMMEGYQKYKALKLRHGDHPRLMFWDNHEDFYEVLEKIDAAIIDYSSIFYDLLAAGVPHFIRYFFDHGQDGNIRNVAFDLREMTSGLECPDFDALLRALGNYREHADTDRERIRSLFWSYAGSGNNDRLIESTLAFAPCPALSPVLHSFDVFDTLLQRATLEPVGVFYRVQRAMRDSGLEFPESLVADYPNARMGAESNVRYFYRSTRLERNSTLLEITFEEILERLAQTYGLTAGQVAFLRDRELESEWLSCQPCDEKVAEALRLVEEGQSVILLSDMYLPEDFVRRLLAKAEPRLAELPLFLSSSRGTQKSNRTLYLDAFAEVDYRFSEWVHHGDNPIADGERAVQIGIVPVLHEPMQFSAYEREIVDSLRSYDGFCVAALMARFRQKHGRDEKSCYAYTRASLYMVPYVMWVLRDALDRGLECLYFVARDGHYLKQIADSVIAERGLPLRTRYIHGSRRAWWMASYIEGVDKEFFASFLNYQGGMSFDGLLKGFRLDEGQFVDFFPDLTIPAERGKLPRTFLVLVMHEAKNCTRYHQHLLEIASHERSLACGYLASQIDFDQRHAYVDYWGRGYTQDCLARLLERAAGRPVPTDFYYARSIYRSEPGKQRHNLSVSPASLQVVETLFANLPYDSTLGYEQRDGAFLPLVPPRECDLQLHQAMERELPRFARDLCRLPLQDEADTMRMLFDWSIGHFARNKADPKALAVVSDLSDSVHSHGTRSGFAPPLSLADIVRNLRGEPLQTQSLDVSLGRSPRWLALLYVLTSLPILQGSSRRAREKAANLRRIQS</sequence>
<dbReference type="AlphaFoldDB" id="A0A7V8GL72"/>
<keyword evidence="3" id="KW-1003">Cell membrane</keyword>
<evidence type="ECO:0000256" key="6">
    <source>
        <dbReference type="ARBA" id="ARBA00023136"/>
    </source>
</evidence>
<evidence type="ECO:0000256" key="3">
    <source>
        <dbReference type="ARBA" id="ARBA00022475"/>
    </source>
</evidence>
<dbReference type="EMBL" id="MWIP01000012">
    <property type="protein sequence ID" value="KAF1685600.1"/>
    <property type="molecule type" value="Genomic_DNA"/>
</dbReference>
<comment type="caution">
    <text evidence="7">The sequence shown here is derived from an EMBL/GenBank/DDBJ whole genome shotgun (WGS) entry which is preliminary data.</text>
</comment>
<reference evidence="7 8" key="1">
    <citation type="submission" date="2017-10" db="EMBL/GenBank/DDBJ databases">
        <title>Whole genome sequencing of Pseudoxanthomonas broegbernensis DSM 12573(T).</title>
        <authorList>
            <person name="Kumar S."/>
            <person name="Bansal K."/>
            <person name="Kaur A."/>
            <person name="Patil P."/>
            <person name="Sharma S."/>
            <person name="Patil P.B."/>
        </authorList>
    </citation>
    <scope>NUCLEOTIDE SEQUENCE [LARGE SCALE GENOMIC DNA]</scope>
    <source>
        <strain evidence="7 8">DSM 12573</strain>
    </source>
</reference>
<evidence type="ECO:0000256" key="5">
    <source>
        <dbReference type="ARBA" id="ARBA00022944"/>
    </source>
</evidence>
<proteinExistence type="inferred from homology"/>
<dbReference type="Proteomes" id="UP000462066">
    <property type="component" value="Unassembled WGS sequence"/>
</dbReference>
<organism evidence="7 8">
    <name type="scientific">Pseudoxanthomonas broegbernensis</name>
    <dbReference type="NCBI Taxonomy" id="83619"/>
    <lineage>
        <taxon>Bacteria</taxon>
        <taxon>Pseudomonadati</taxon>
        <taxon>Pseudomonadota</taxon>
        <taxon>Gammaproteobacteria</taxon>
        <taxon>Lysobacterales</taxon>
        <taxon>Lysobacteraceae</taxon>
        <taxon>Pseudoxanthomonas</taxon>
    </lineage>
</organism>
<gene>
    <name evidence="7" type="ORF">B1992_11585</name>
</gene>
<evidence type="ECO:0000256" key="2">
    <source>
        <dbReference type="ARBA" id="ARBA00010488"/>
    </source>
</evidence>
<dbReference type="PANTHER" id="PTHR37316:SF3">
    <property type="entry name" value="TEICHOIC ACID GLYCEROL-PHOSPHATE TRANSFERASE"/>
    <property type="match status" value="1"/>
</dbReference>
<keyword evidence="5" id="KW-0777">Teichoic acid biosynthesis</keyword>
<evidence type="ECO:0000256" key="1">
    <source>
        <dbReference type="ARBA" id="ARBA00004202"/>
    </source>
</evidence>
<evidence type="ECO:0000256" key="4">
    <source>
        <dbReference type="ARBA" id="ARBA00022679"/>
    </source>
</evidence>
<dbReference type="InterPro" id="IPR051612">
    <property type="entry name" value="Teichoic_Acid_Biosynth"/>
</dbReference>
<dbReference type="Gene3D" id="3.40.50.1000">
    <property type="entry name" value="HAD superfamily/HAD-like"/>
    <property type="match status" value="1"/>
</dbReference>
<dbReference type="PANTHER" id="PTHR37316">
    <property type="entry name" value="TEICHOIC ACID GLYCEROL-PHOSPHATE PRIMASE"/>
    <property type="match status" value="1"/>
</dbReference>
<dbReference type="Gene3D" id="3.40.50.12580">
    <property type="match status" value="1"/>
</dbReference>
<comment type="subcellular location">
    <subcellularLocation>
        <location evidence="1">Cell membrane</location>
        <topology evidence="1">Peripheral membrane protein</topology>
    </subcellularLocation>
</comment>
<dbReference type="Gene3D" id="1.10.150.400">
    <property type="match status" value="1"/>
</dbReference>